<keyword evidence="3" id="KW-1185">Reference proteome</keyword>
<gene>
    <name evidence="2" type="ORF">Rain11_0439</name>
</gene>
<dbReference type="AlphaFoldDB" id="A0A2N3IJM5"/>
<dbReference type="EMBL" id="NKXO01000005">
    <property type="protein sequence ID" value="PKQ70519.1"/>
    <property type="molecule type" value="Genomic_DNA"/>
</dbReference>
<evidence type="ECO:0000256" key="1">
    <source>
        <dbReference type="SAM" id="Phobius"/>
    </source>
</evidence>
<keyword evidence="1" id="KW-1133">Transmembrane helix</keyword>
<proteinExistence type="predicted"/>
<dbReference type="RefSeq" id="WP_101357704.1">
    <property type="nucleotide sequence ID" value="NZ_NKXO01000005.1"/>
</dbReference>
<keyword evidence="1" id="KW-0812">Transmembrane</keyword>
<dbReference type="Proteomes" id="UP000233387">
    <property type="component" value="Unassembled WGS sequence"/>
</dbReference>
<name>A0A2N3IJM5_9BACT</name>
<dbReference type="OrthoDB" id="975478at2"/>
<accession>A0A2N3IJM5</accession>
<protein>
    <submittedName>
        <fullName evidence="2">Outer membrane protein beta-barrel domain</fullName>
    </submittedName>
</protein>
<evidence type="ECO:0000313" key="3">
    <source>
        <dbReference type="Proteomes" id="UP000233387"/>
    </source>
</evidence>
<reference evidence="2 3" key="1">
    <citation type="submission" date="2017-06" db="EMBL/GenBank/DDBJ databases">
        <title>Raineya orbicola gen. nov., sp. nov. a slightly thermophilic bacterium of the phylum Bacteroidetes and the description of Raineyaceae fam. nov.</title>
        <authorList>
            <person name="Albuquerque L."/>
            <person name="Polonia A.R.M."/>
            <person name="Barroso C."/>
            <person name="Froufe H.J.C."/>
            <person name="Lage O."/>
            <person name="Lobo-Da-Cunha A."/>
            <person name="Egas C."/>
            <person name="Da Costa M.S."/>
        </authorList>
    </citation>
    <scope>NUCLEOTIDE SEQUENCE [LARGE SCALE GENOMIC DNA]</scope>
    <source>
        <strain evidence="2 3">SPSPC-11</strain>
    </source>
</reference>
<organism evidence="2 3">
    <name type="scientific">Raineya orbicola</name>
    <dbReference type="NCBI Taxonomy" id="2016530"/>
    <lineage>
        <taxon>Bacteria</taxon>
        <taxon>Pseudomonadati</taxon>
        <taxon>Bacteroidota</taxon>
        <taxon>Cytophagia</taxon>
        <taxon>Cytophagales</taxon>
        <taxon>Raineyaceae</taxon>
        <taxon>Raineya</taxon>
    </lineage>
</organism>
<sequence>MKGLKNFEHIWQEKFLHASVNPSERVWELIALQIDEKRQQRRRKIIAWWAAAMLALFLGDGELLYQRKGLIGEWFGETNISNFTIIHDTPTNTNKLISPTPKTTPKKPEKAITQYANDTKILQEKLLTFQIKAEFEVEKEAVLAQKHQQEFSNEKVGTPKAKRWWVQQGLNVGKFQQNWHYTPSPILAGRMLNTPQEQVMLKREENLLKELSTYQTLCTWGAGMDLGFQINKNWFVSGGFQWRKSYAVFQSNAPVPILAKFYGNVPNLDVEAPPVSTINSTPSIEIAEGGQNQVAAALPNHLEVSEVTYRHTTEFISIPLKIGYQLQKNKWRGAVAVGTEANFLINNTFSSETATYSSVFEKINRVQYAGISELQIGYQIAPKLYLQVTPSFRQMLTPLFKNHSSLQLQNQKLWFVGVGMQWRL</sequence>
<feature type="transmembrane region" description="Helical" evidence="1">
    <location>
        <begin position="46"/>
        <end position="65"/>
    </location>
</feature>
<keyword evidence="1" id="KW-0472">Membrane</keyword>
<comment type="caution">
    <text evidence="2">The sequence shown here is derived from an EMBL/GenBank/DDBJ whole genome shotgun (WGS) entry which is preliminary data.</text>
</comment>
<evidence type="ECO:0000313" key="2">
    <source>
        <dbReference type="EMBL" id="PKQ70519.1"/>
    </source>
</evidence>